<dbReference type="GO" id="GO:0005634">
    <property type="term" value="C:nucleus"/>
    <property type="evidence" value="ECO:0007669"/>
    <property type="project" value="TreeGrafter"/>
</dbReference>
<dbReference type="GO" id="GO:0032259">
    <property type="term" value="P:methylation"/>
    <property type="evidence" value="ECO:0007669"/>
    <property type="project" value="InterPro"/>
</dbReference>
<organism evidence="3 4">
    <name type="scientific">Aspergillus parasiticus</name>
    <dbReference type="NCBI Taxonomy" id="5067"/>
    <lineage>
        <taxon>Eukaryota</taxon>
        <taxon>Fungi</taxon>
        <taxon>Dikarya</taxon>
        <taxon>Ascomycota</taxon>
        <taxon>Pezizomycotina</taxon>
        <taxon>Eurotiomycetes</taxon>
        <taxon>Eurotiomycetidae</taxon>
        <taxon>Eurotiales</taxon>
        <taxon>Aspergillaceae</taxon>
        <taxon>Aspergillus</taxon>
        <taxon>Aspergillus subgen. Circumdati</taxon>
    </lineage>
</organism>
<dbReference type="InterPro" id="IPR007757">
    <property type="entry name" value="MT-A70-like"/>
</dbReference>
<proteinExistence type="inferred from homology"/>
<evidence type="ECO:0000256" key="2">
    <source>
        <dbReference type="SAM" id="MobiDB-lite"/>
    </source>
</evidence>
<comment type="similarity">
    <text evidence="1">Belongs to the MT-A70-like family.</text>
</comment>
<dbReference type="SUPFAM" id="SSF53335">
    <property type="entry name" value="S-adenosyl-L-methionine-dependent methyltransferases"/>
    <property type="match status" value="1"/>
</dbReference>
<evidence type="ECO:0000256" key="1">
    <source>
        <dbReference type="PROSITE-ProRule" id="PRU00489"/>
    </source>
</evidence>
<evidence type="ECO:0000313" key="4">
    <source>
        <dbReference type="Proteomes" id="UP000326532"/>
    </source>
</evidence>
<dbReference type="PANTHER" id="PTHR12829">
    <property type="entry name" value="N6-ADENOSINE-METHYLTRANSFERASE"/>
    <property type="match status" value="1"/>
</dbReference>
<gene>
    <name evidence="3" type="ORF">BDV34DRAFT_235644</name>
</gene>
<accession>A0A5N6DHN8</accession>
<protein>
    <submittedName>
        <fullName evidence="3">MT-A70-domain-containing protein</fullName>
    </submittedName>
</protein>
<dbReference type="Pfam" id="PF05063">
    <property type="entry name" value="MT-A70"/>
    <property type="match status" value="1"/>
</dbReference>
<sequence>MTRSSILYQNSQNTVFLLDIPTSIALAQEFSPIQQEPPADSSKLISSTHVCARHLLSSTPLRAPYPGSIEPKTDAARAKVIQRIPVSEREIHDAISPLVGEALHEIRVGLSGEWCFERRTVAHDSERDCTAHRPGRNVSLGKRRRKSKESSGNGDCRFPVEDSTDSTVPGKTTKLQGAPRSPELDNPPLVLSPGLNLFDSMSGLCDVVVRNTSSDHATVRAGCVLERHHDLTETMCAEHHNHTYYIPPLSSFLLCKLPISQSATKPNRYIDPIPGLPQDRRFDLILLDPPWVNRSVRRSGHYHTQHYLEGDLLMQRIRDILRTQSSIAAIWITNSAKARKIAYDAIQGAGLSVCEEWIWIKTTTNGDPITPLDGLWRKPYEVLVIGRRQQAGSLDKRGGGIVTRRFIAAVPDVHSRKPNLKEIFEKIFFADGSPSPQSEGRTAYSALEVFARNLTAGWWACGDEALKFNSEECRTCLLIKNRPQADQTESQVRVTTLSLSLQEPPNSQLKRLLAQCILILIQLSPFQRTLPPPIQLPQPSINPLHKRHKVQVNGILCLGRRSITQLRRISMSTLQRLALI</sequence>
<feature type="compositionally biased region" description="Polar residues" evidence="2">
    <location>
        <begin position="165"/>
        <end position="175"/>
    </location>
</feature>
<evidence type="ECO:0000313" key="3">
    <source>
        <dbReference type="EMBL" id="KAB8204641.1"/>
    </source>
</evidence>
<dbReference type="EMBL" id="ML734978">
    <property type="protein sequence ID" value="KAB8204641.1"/>
    <property type="molecule type" value="Genomic_DNA"/>
</dbReference>
<dbReference type="PROSITE" id="PS51143">
    <property type="entry name" value="MT_A70"/>
    <property type="match status" value="1"/>
</dbReference>
<dbReference type="GO" id="GO:0003676">
    <property type="term" value="F:nucleic acid binding"/>
    <property type="evidence" value="ECO:0007669"/>
    <property type="project" value="InterPro"/>
</dbReference>
<dbReference type="Proteomes" id="UP000326532">
    <property type="component" value="Unassembled WGS sequence"/>
</dbReference>
<dbReference type="InterPro" id="IPR002052">
    <property type="entry name" value="DNA_methylase_N6_adenine_CS"/>
</dbReference>
<name>A0A5N6DHN8_ASPPA</name>
<dbReference type="OMA" id="EEWVWIK"/>
<dbReference type="PANTHER" id="PTHR12829:SF4">
    <property type="entry name" value="N(6)-ADENINE-SPECIFIC METHYLTRANSFERASE METTL4"/>
    <property type="match status" value="1"/>
</dbReference>
<reference evidence="3 4" key="1">
    <citation type="submission" date="2019-04" db="EMBL/GenBank/DDBJ databases">
        <title>Fungal friends and foes A comparative genomics study of 23 Aspergillus species from section Flavi.</title>
        <authorList>
            <consortium name="DOE Joint Genome Institute"/>
            <person name="Kjaerbolling I."/>
            <person name="Vesth T.C."/>
            <person name="Frisvad J.C."/>
            <person name="Nybo J.L."/>
            <person name="Theobald S."/>
            <person name="Kildgaard S."/>
            <person name="Petersen T.I."/>
            <person name="Kuo A."/>
            <person name="Sato A."/>
            <person name="Lyhne E.K."/>
            <person name="Kogle M.E."/>
            <person name="Wiebenga A."/>
            <person name="Kun R.S."/>
            <person name="Lubbers R.J."/>
            <person name="Makela M.R."/>
            <person name="Barry K."/>
            <person name="Chovatia M."/>
            <person name="Clum A."/>
            <person name="Daum C."/>
            <person name="Haridas S."/>
            <person name="He G."/>
            <person name="LaButti K."/>
            <person name="Lipzen A."/>
            <person name="Mondo S."/>
            <person name="Pangilinan J."/>
            <person name="Riley R."/>
            <person name="Salamov A."/>
            <person name="Simmons B.A."/>
            <person name="Magnuson J.K."/>
            <person name="Henrissat B."/>
            <person name="Mortensen U.H."/>
            <person name="Larsen T.O."/>
            <person name="De vries R.P."/>
            <person name="Grigoriev I.V."/>
            <person name="Machida M."/>
            <person name="Baker S.E."/>
            <person name="Andersen M.R."/>
        </authorList>
    </citation>
    <scope>NUCLEOTIDE SEQUENCE [LARGE SCALE GENOMIC DNA]</scope>
    <source>
        <strain evidence="3 4">CBS 117618</strain>
    </source>
</reference>
<keyword evidence="4" id="KW-1185">Reference proteome</keyword>
<dbReference type="AlphaFoldDB" id="A0A5N6DHN8"/>
<dbReference type="InterPro" id="IPR029063">
    <property type="entry name" value="SAM-dependent_MTases_sf"/>
</dbReference>
<dbReference type="GO" id="GO:0008168">
    <property type="term" value="F:methyltransferase activity"/>
    <property type="evidence" value="ECO:0007669"/>
    <property type="project" value="InterPro"/>
</dbReference>
<dbReference type="VEuPathDB" id="FungiDB:BDV34DRAFT_235644"/>
<feature type="region of interest" description="Disordered" evidence="2">
    <location>
        <begin position="125"/>
        <end position="186"/>
    </location>
</feature>
<dbReference type="PROSITE" id="PS00092">
    <property type="entry name" value="N6_MTASE"/>
    <property type="match status" value="1"/>
</dbReference>